<name>A0A6V7NFH0_ANACO</name>
<dbReference type="AlphaFoldDB" id="A0A6V7NFH0"/>
<protein>
    <submittedName>
        <fullName evidence="2">Uncharacterized protein</fullName>
    </submittedName>
</protein>
<feature type="region of interest" description="Disordered" evidence="1">
    <location>
        <begin position="1"/>
        <end position="54"/>
    </location>
</feature>
<feature type="compositionally biased region" description="Pro residues" evidence="1">
    <location>
        <begin position="111"/>
        <end position="120"/>
    </location>
</feature>
<sequence length="120" mass="13058">MNHIMEEKLKAHSSSKLRGVRVGKGKEKLNADSSCKLGVREPGTSGNTLSSINGVNATNYLRPTTTVAHDCAKKALWADKRGRESNSSSSSRRTYKEALVRGLNTTTAPPLFAPRNPPFF</sequence>
<feature type="region of interest" description="Disordered" evidence="1">
    <location>
        <begin position="78"/>
        <end position="120"/>
    </location>
</feature>
<evidence type="ECO:0000256" key="1">
    <source>
        <dbReference type="SAM" id="MobiDB-lite"/>
    </source>
</evidence>
<feature type="compositionally biased region" description="Basic and acidic residues" evidence="1">
    <location>
        <begin position="1"/>
        <end position="10"/>
    </location>
</feature>
<dbReference type="EMBL" id="LR862129">
    <property type="protein sequence ID" value="CAD1817278.1"/>
    <property type="molecule type" value="Genomic_DNA"/>
</dbReference>
<organism evidence="2">
    <name type="scientific">Ananas comosus var. bracteatus</name>
    <name type="common">red pineapple</name>
    <dbReference type="NCBI Taxonomy" id="296719"/>
    <lineage>
        <taxon>Eukaryota</taxon>
        <taxon>Viridiplantae</taxon>
        <taxon>Streptophyta</taxon>
        <taxon>Embryophyta</taxon>
        <taxon>Tracheophyta</taxon>
        <taxon>Spermatophyta</taxon>
        <taxon>Magnoliopsida</taxon>
        <taxon>Liliopsida</taxon>
        <taxon>Poales</taxon>
        <taxon>Bromeliaceae</taxon>
        <taxon>Bromelioideae</taxon>
        <taxon>Ananas</taxon>
    </lineage>
</organism>
<proteinExistence type="predicted"/>
<reference evidence="2" key="1">
    <citation type="submission" date="2020-07" db="EMBL/GenBank/DDBJ databases">
        <authorList>
            <person name="Lin J."/>
        </authorList>
    </citation>
    <scope>NUCLEOTIDE SEQUENCE</scope>
</reference>
<feature type="compositionally biased region" description="Polar residues" evidence="1">
    <location>
        <begin position="44"/>
        <end position="54"/>
    </location>
</feature>
<gene>
    <name evidence="2" type="ORF">CB5_LOCUS489</name>
</gene>
<feature type="compositionally biased region" description="Basic residues" evidence="1">
    <location>
        <begin position="11"/>
        <end position="23"/>
    </location>
</feature>
<evidence type="ECO:0000313" key="2">
    <source>
        <dbReference type="EMBL" id="CAD1817278.1"/>
    </source>
</evidence>
<accession>A0A6V7NFH0</accession>